<dbReference type="InterPro" id="IPR030910">
    <property type="entry name" value="SLAP_dom"/>
</dbReference>
<sequence length="310" mass="35566">MAKFINNFFRGNKAKKDNVINLIEKSKKAKEQSQNETKEALEDKTKLTNAKLSLDPVSEATASDFQKDLIKEEIEKFPPLTFGGVDIRTAYIFDDGDRYEASVYIRSALSRPITFEKTLLHIIDKDNNIVGSQLIDLREMGEIPPRSVRPWKVYFDKANVKIETLKKDEYRVAFDSRTNAEKVIKVEFESLPENLSYEEKQKYENFLNNLPSIKPGQVSISSYSLKKDRENNVTLVVLFRNGMNKDIKVQKLPIRISDKEGNKLIEAKFDLENEGIEIGSAKARLHRFIFPAGTISLENVNLKECTVDFM</sequence>
<gene>
    <name evidence="2" type="ORF">CLCOL_23640</name>
</gene>
<evidence type="ECO:0000313" key="2">
    <source>
        <dbReference type="EMBL" id="KYH28003.1"/>
    </source>
</evidence>
<comment type="caution">
    <text evidence="2">The sequence shown here is derived from an EMBL/GenBank/DDBJ whole genome shotgun (WGS) entry which is preliminary data.</text>
</comment>
<dbReference type="RefSeq" id="WP_061859147.1">
    <property type="nucleotide sequence ID" value="NZ_LTBB01000015.1"/>
</dbReference>
<feature type="coiled-coil region" evidence="1">
    <location>
        <begin position="12"/>
        <end position="50"/>
    </location>
</feature>
<dbReference type="PATRIC" id="fig|1121305.3.peg.2355"/>
<proteinExistence type="predicted"/>
<dbReference type="EMBL" id="LTBB01000015">
    <property type="protein sequence ID" value="KYH28003.1"/>
    <property type="molecule type" value="Genomic_DNA"/>
</dbReference>
<keyword evidence="3" id="KW-1185">Reference proteome</keyword>
<dbReference type="Proteomes" id="UP000075374">
    <property type="component" value="Unassembled WGS sequence"/>
</dbReference>
<name>A0A151AK40_9CLOT</name>
<dbReference type="STRING" id="1121305.CLCOL_23640"/>
<protein>
    <recommendedName>
        <fullName evidence="4">SLAP domain-containing protein</fullName>
    </recommendedName>
</protein>
<evidence type="ECO:0000313" key="3">
    <source>
        <dbReference type="Proteomes" id="UP000075374"/>
    </source>
</evidence>
<evidence type="ECO:0000256" key="1">
    <source>
        <dbReference type="SAM" id="Coils"/>
    </source>
</evidence>
<dbReference type="NCBIfam" id="TIGR04398">
    <property type="entry name" value="SLAP_DUP"/>
    <property type="match status" value="2"/>
</dbReference>
<keyword evidence="1" id="KW-0175">Coiled coil</keyword>
<dbReference type="AlphaFoldDB" id="A0A151AK40"/>
<accession>A0A151AK40</accession>
<evidence type="ECO:0008006" key="4">
    <source>
        <dbReference type="Google" id="ProtNLM"/>
    </source>
</evidence>
<organism evidence="2 3">
    <name type="scientific">Clostridium colicanis DSM 13634</name>
    <dbReference type="NCBI Taxonomy" id="1121305"/>
    <lineage>
        <taxon>Bacteria</taxon>
        <taxon>Bacillati</taxon>
        <taxon>Bacillota</taxon>
        <taxon>Clostridia</taxon>
        <taxon>Eubacteriales</taxon>
        <taxon>Clostridiaceae</taxon>
        <taxon>Clostridium</taxon>
    </lineage>
</organism>
<reference evidence="2 3" key="1">
    <citation type="submission" date="2016-02" db="EMBL/GenBank/DDBJ databases">
        <title>Genome sequence of Clostridium colicanis DSM 13634.</title>
        <authorList>
            <person name="Poehlein A."/>
            <person name="Daniel R."/>
        </authorList>
    </citation>
    <scope>NUCLEOTIDE SEQUENCE [LARGE SCALE GENOMIC DNA]</scope>
    <source>
        <strain evidence="2 3">DSM 13634</strain>
    </source>
</reference>